<evidence type="ECO:0000256" key="1">
    <source>
        <dbReference type="SAM" id="MobiDB-lite"/>
    </source>
</evidence>
<dbReference type="InterPro" id="IPR003118">
    <property type="entry name" value="Pointed_dom"/>
</dbReference>
<name>A0A9Q0RLW2_BLOTA</name>
<organism evidence="3 4">
    <name type="scientific">Blomia tropicalis</name>
    <name type="common">Mite</name>
    <dbReference type="NCBI Taxonomy" id="40697"/>
    <lineage>
        <taxon>Eukaryota</taxon>
        <taxon>Metazoa</taxon>
        <taxon>Ecdysozoa</taxon>
        <taxon>Arthropoda</taxon>
        <taxon>Chelicerata</taxon>
        <taxon>Arachnida</taxon>
        <taxon>Acari</taxon>
        <taxon>Acariformes</taxon>
        <taxon>Sarcoptiformes</taxon>
        <taxon>Astigmata</taxon>
        <taxon>Glycyphagoidea</taxon>
        <taxon>Echimyopodidae</taxon>
        <taxon>Blomia</taxon>
    </lineage>
</organism>
<feature type="region of interest" description="Disordered" evidence="1">
    <location>
        <begin position="263"/>
        <end position="282"/>
    </location>
</feature>
<proteinExistence type="predicted"/>
<gene>
    <name evidence="3" type="ORF">RDWZM_008938</name>
</gene>
<dbReference type="Pfam" id="PF02198">
    <property type="entry name" value="SAM_PNT"/>
    <property type="match status" value="1"/>
</dbReference>
<evidence type="ECO:0000313" key="3">
    <source>
        <dbReference type="EMBL" id="KAJ6217781.1"/>
    </source>
</evidence>
<comment type="caution">
    <text evidence="3">The sequence shown here is derived from an EMBL/GenBank/DDBJ whole genome shotgun (WGS) entry which is preliminary data.</text>
</comment>
<accession>A0A9Q0RLW2</accession>
<sequence>MSSYKHAASQYPACVPSVWLPDNSMFINGLCHQQQLPTLSIHLPLNIKVNSNDENEYRHHCDYQSISVSNSNNRFKPYSSSFKSTNSTTTMISPSFSPIMSTTQYCSAVKSEPISSSCSEWNCISTNYDPIGKGHIMQQTTQQLDQFSNLVHKECINEIDQACEELAISADPYNWNVVDVRKWLCWMQRLIGMVPFKLENFNMDGMALCALSEDEFKQRAIGGEKLHAKLDIWRIAINCFRPETILDSMFGMEQEEPSHNVYNQFQQQQSQQQQQQQQQALQISYQSSSCGSPYSTDSSSYGSSPISPEGYGFASNRVSIGNCHQVSYSSDYVSSIGSPPSPAGSSHSTMTCASPLYNMGTVKTSSAVAPPPNQHHQHHHNSNYMAPIGTQTNLQSVPINYGTIIGSNGTTPPPQPLRSSSHMLECTPFTIVSSSSPNHHNNMQRQQQHQQQQQQQHLTTSDYGSDAILSDEYSEGKCFYFIFKLVELEDLPLRSQTQDKSSRKRDKVIVLPMKVLFGLVMQYPSREDFDSCASAQCLPDASFTHLFSYHHLNILQFCPIKAIPNNIHFESI</sequence>
<dbReference type="SMART" id="SM00251">
    <property type="entry name" value="SAM_PNT"/>
    <property type="match status" value="1"/>
</dbReference>
<feature type="compositionally biased region" description="Low complexity" evidence="1">
    <location>
        <begin position="438"/>
        <end position="457"/>
    </location>
</feature>
<feature type="compositionally biased region" description="Low complexity" evidence="1">
    <location>
        <begin position="264"/>
        <end position="282"/>
    </location>
</feature>
<dbReference type="GO" id="GO:0043565">
    <property type="term" value="F:sequence-specific DNA binding"/>
    <property type="evidence" value="ECO:0007669"/>
    <property type="project" value="InterPro"/>
</dbReference>
<evidence type="ECO:0000313" key="4">
    <source>
        <dbReference type="Proteomes" id="UP001142055"/>
    </source>
</evidence>
<reference evidence="3" key="1">
    <citation type="submission" date="2022-12" db="EMBL/GenBank/DDBJ databases">
        <title>Genome assemblies of Blomia tropicalis.</title>
        <authorList>
            <person name="Cui Y."/>
        </authorList>
    </citation>
    <scope>NUCLEOTIDE SEQUENCE</scope>
    <source>
        <tissue evidence="3">Adult mites</tissue>
    </source>
</reference>
<dbReference type="Proteomes" id="UP001142055">
    <property type="component" value="Chromosome 3"/>
</dbReference>
<feature type="region of interest" description="Disordered" evidence="1">
    <location>
        <begin position="431"/>
        <end position="461"/>
    </location>
</feature>
<protein>
    <recommendedName>
        <fullName evidence="2">PNT domain-containing protein</fullName>
    </recommendedName>
</protein>
<dbReference type="InterPro" id="IPR013761">
    <property type="entry name" value="SAM/pointed_sf"/>
</dbReference>
<dbReference type="PROSITE" id="PS51433">
    <property type="entry name" value="PNT"/>
    <property type="match status" value="1"/>
</dbReference>
<dbReference type="AlphaFoldDB" id="A0A9Q0RLW2"/>
<feature type="domain" description="PNT" evidence="2">
    <location>
        <begin position="154"/>
        <end position="237"/>
    </location>
</feature>
<keyword evidence="4" id="KW-1185">Reference proteome</keyword>
<dbReference type="EMBL" id="JAPWDV010000003">
    <property type="protein sequence ID" value="KAJ6217781.1"/>
    <property type="molecule type" value="Genomic_DNA"/>
</dbReference>
<evidence type="ECO:0000259" key="2">
    <source>
        <dbReference type="PROSITE" id="PS51433"/>
    </source>
</evidence>
<dbReference type="Gene3D" id="1.10.150.50">
    <property type="entry name" value="Transcription Factor, Ets-1"/>
    <property type="match status" value="1"/>
</dbReference>
<dbReference type="SUPFAM" id="SSF47769">
    <property type="entry name" value="SAM/Pointed domain"/>
    <property type="match status" value="1"/>
</dbReference>